<keyword evidence="2" id="KW-0812">Transmembrane</keyword>
<sequence>MSQLKSQTSDEEHLLPKDGSSPAIPLSTISNKAASNIVDELPNTNPTSQPVTARFLKHEIVLILVPLTITVYFIFTWQRYLTRDKDEPLKYGSESEIWINYSWFLIPVFGLGLAKYGIVGVEAAMIQSPNWQLPNTAAYLMHSDSSWNSPEEWGKILVRCLFPFTAFTLVGLSYELSDGFVHSPGAPMVIGHAWDNYHDRQDFESAAAKAWEIGTHVQIPGIGVIYTPEYLQRRQYRAFDHLPNSVPLDGGNPEIFVAPQAQTPVAGNAWGLHAGYNCSVLADASELTILSPNSVSIFDTFSSPMSTNLRAYVEMGLSSSNATTLYDGTEPSSFDTDGISKADIFEYLLWQIRLEGAYGDDGLLFNSTLEPTVKGLGQPFKQIANGSYAANDTFFISKGKEPYHFPSGSIQVVSIASPIGVQCRVVSALGTADLNPARATFQSFKRTPPPPFNQSRVESETPRFGNIAKKTMLNRYLEIFTSINSPARVTVSNSISYRSFVQPQMLQRSIMMAYAMDALQLMYDGTYSFEGAWVNTNLTSSSPGKVLTAGVVPPLVPAIGFGVWSFGSLLLVIFYGFRRRWSESLDGSSVFWRGVELADEAKDGLAKGRDRDRVLRDLRGSVP</sequence>
<gene>
    <name evidence="3" type="ORF">BDV96DRAFT_675056</name>
</gene>
<keyword evidence="4" id="KW-1185">Reference proteome</keyword>
<feature type="region of interest" description="Disordered" evidence="1">
    <location>
        <begin position="1"/>
        <end position="26"/>
    </location>
</feature>
<accession>A0A6A5YKB0</accession>
<feature type="transmembrane region" description="Helical" evidence="2">
    <location>
        <begin position="98"/>
        <end position="118"/>
    </location>
</feature>
<protein>
    <submittedName>
        <fullName evidence="3">Uncharacterized protein</fullName>
    </submittedName>
</protein>
<reference evidence="3" key="1">
    <citation type="journal article" date="2020" name="Stud. Mycol.">
        <title>101 Dothideomycetes genomes: a test case for predicting lifestyles and emergence of pathogens.</title>
        <authorList>
            <person name="Haridas S."/>
            <person name="Albert R."/>
            <person name="Binder M."/>
            <person name="Bloem J."/>
            <person name="Labutti K."/>
            <person name="Salamov A."/>
            <person name="Andreopoulos B."/>
            <person name="Baker S."/>
            <person name="Barry K."/>
            <person name="Bills G."/>
            <person name="Bluhm B."/>
            <person name="Cannon C."/>
            <person name="Castanera R."/>
            <person name="Culley D."/>
            <person name="Daum C."/>
            <person name="Ezra D."/>
            <person name="Gonzalez J."/>
            <person name="Henrissat B."/>
            <person name="Kuo A."/>
            <person name="Liang C."/>
            <person name="Lipzen A."/>
            <person name="Lutzoni F."/>
            <person name="Magnuson J."/>
            <person name="Mondo S."/>
            <person name="Nolan M."/>
            <person name="Ohm R."/>
            <person name="Pangilinan J."/>
            <person name="Park H.-J."/>
            <person name="Ramirez L."/>
            <person name="Alfaro M."/>
            <person name="Sun H."/>
            <person name="Tritt A."/>
            <person name="Yoshinaga Y."/>
            <person name="Zwiers L.-H."/>
            <person name="Turgeon B."/>
            <person name="Goodwin S."/>
            <person name="Spatafora J."/>
            <person name="Crous P."/>
            <person name="Grigoriev I."/>
        </authorList>
    </citation>
    <scope>NUCLEOTIDE SEQUENCE</scope>
    <source>
        <strain evidence="3">CBS 627.86</strain>
    </source>
</reference>
<dbReference type="Proteomes" id="UP000799770">
    <property type="component" value="Unassembled WGS sequence"/>
</dbReference>
<keyword evidence="2" id="KW-0472">Membrane</keyword>
<evidence type="ECO:0000256" key="2">
    <source>
        <dbReference type="SAM" id="Phobius"/>
    </source>
</evidence>
<feature type="transmembrane region" description="Helical" evidence="2">
    <location>
        <begin position="60"/>
        <end position="78"/>
    </location>
</feature>
<dbReference type="AlphaFoldDB" id="A0A6A5YKB0"/>
<dbReference type="EMBL" id="ML977361">
    <property type="protein sequence ID" value="KAF2106598.1"/>
    <property type="molecule type" value="Genomic_DNA"/>
</dbReference>
<name>A0A6A5YKB0_9PLEO</name>
<feature type="transmembrane region" description="Helical" evidence="2">
    <location>
        <begin position="555"/>
        <end position="577"/>
    </location>
</feature>
<evidence type="ECO:0000313" key="3">
    <source>
        <dbReference type="EMBL" id="KAF2106598.1"/>
    </source>
</evidence>
<dbReference type="OrthoDB" id="5287717at2759"/>
<evidence type="ECO:0000256" key="1">
    <source>
        <dbReference type="SAM" id="MobiDB-lite"/>
    </source>
</evidence>
<evidence type="ECO:0000313" key="4">
    <source>
        <dbReference type="Proteomes" id="UP000799770"/>
    </source>
</evidence>
<proteinExistence type="predicted"/>
<organism evidence="3 4">
    <name type="scientific">Lophiotrema nucula</name>
    <dbReference type="NCBI Taxonomy" id="690887"/>
    <lineage>
        <taxon>Eukaryota</taxon>
        <taxon>Fungi</taxon>
        <taxon>Dikarya</taxon>
        <taxon>Ascomycota</taxon>
        <taxon>Pezizomycotina</taxon>
        <taxon>Dothideomycetes</taxon>
        <taxon>Pleosporomycetidae</taxon>
        <taxon>Pleosporales</taxon>
        <taxon>Lophiotremataceae</taxon>
        <taxon>Lophiotrema</taxon>
    </lineage>
</organism>
<keyword evidence="2" id="KW-1133">Transmembrane helix</keyword>